<proteinExistence type="predicted"/>
<gene>
    <name evidence="3" type="ORF">Aru02nite_61820</name>
</gene>
<feature type="transmembrane region" description="Helical" evidence="2">
    <location>
        <begin position="15"/>
        <end position="34"/>
    </location>
</feature>
<organism evidence="3 4">
    <name type="scientific">Actinocatenispora rupis</name>
    <dbReference type="NCBI Taxonomy" id="519421"/>
    <lineage>
        <taxon>Bacteria</taxon>
        <taxon>Bacillati</taxon>
        <taxon>Actinomycetota</taxon>
        <taxon>Actinomycetes</taxon>
        <taxon>Micromonosporales</taxon>
        <taxon>Micromonosporaceae</taxon>
        <taxon>Actinocatenispora</taxon>
    </lineage>
</organism>
<evidence type="ECO:0000313" key="4">
    <source>
        <dbReference type="Proteomes" id="UP000612808"/>
    </source>
</evidence>
<protein>
    <submittedName>
        <fullName evidence="3">Uncharacterized protein</fullName>
    </submittedName>
</protein>
<evidence type="ECO:0000256" key="2">
    <source>
        <dbReference type="SAM" id="Phobius"/>
    </source>
</evidence>
<accession>A0A8J3J711</accession>
<keyword evidence="2" id="KW-0812">Transmembrane</keyword>
<keyword evidence="4" id="KW-1185">Reference proteome</keyword>
<dbReference type="RefSeq" id="WP_203663527.1">
    <property type="nucleotide sequence ID" value="NZ_BAAAZM010000005.1"/>
</dbReference>
<evidence type="ECO:0000313" key="3">
    <source>
        <dbReference type="EMBL" id="GID15293.1"/>
    </source>
</evidence>
<evidence type="ECO:0000256" key="1">
    <source>
        <dbReference type="SAM" id="MobiDB-lite"/>
    </source>
</evidence>
<dbReference type="Proteomes" id="UP000612808">
    <property type="component" value="Unassembled WGS sequence"/>
</dbReference>
<reference evidence="3" key="1">
    <citation type="submission" date="2021-01" db="EMBL/GenBank/DDBJ databases">
        <title>Whole genome shotgun sequence of Actinocatenispora rupis NBRC 107355.</title>
        <authorList>
            <person name="Komaki H."/>
            <person name="Tamura T."/>
        </authorList>
    </citation>
    <scope>NUCLEOTIDE SEQUENCE</scope>
    <source>
        <strain evidence="3">NBRC 107355</strain>
    </source>
</reference>
<name>A0A8J3J711_9ACTN</name>
<dbReference type="AlphaFoldDB" id="A0A8J3J711"/>
<sequence>MNGVLIQLSFLFSKLMYWMIVLPVRALAGLFGAAGRTGRPRPQGHTHHRSSRPATRQSRRWSRTEVWRFYRAELERYVGFVRYERLYPQWHNTFPHVPRPHPPVRPVLQPMPWSRFNHEIAAMEAEAYGGPQLTRALPRHR</sequence>
<feature type="region of interest" description="Disordered" evidence="1">
    <location>
        <begin position="37"/>
        <end position="57"/>
    </location>
</feature>
<dbReference type="EMBL" id="BOMB01000040">
    <property type="protein sequence ID" value="GID15293.1"/>
    <property type="molecule type" value="Genomic_DNA"/>
</dbReference>
<comment type="caution">
    <text evidence="3">The sequence shown here is derived from an EMBL/GenBank/DDBJ whole genome shotgun (WGS) entry which is preliminary data.</text>
</comment>
<feature type="compositionally biased region" description="Basic residues" evidence="1">
    <location>
        <begin position="38"/>
        <end position="57"/>
    </location>
</feature>
<keyword evidence="2" id="KW-1133">Transmembrane helix</keyword>
<keyword evidence="2" id="KW-0472">Membrane</keyword>